<keyword evidence="5" id="KW-1185">Reference proteome</keyword>
<dbReference type="InterPro" id="IPR007346">
    <property type="entry name" value="Endonuclease-I"/>
</dbReference>
<dbReference type="Proteomes" id="UP000032568">
    <property type="component" value="Chromosome"/>
</dbReference>
<accession>A0AAF0C592</accession>
<keyword evidence="2" id="KW-0540">Nuclease</keyword>
<protein>
    <submittedName>
        <fullName evidence="4">Endonuclease</fullName>
    </submittedName>
</protein>
<evidence type="ECO:0000256" key="2">
    <source>
        <dbReference type="ARBA" id="ARBA00022722"/>
    </source>
</evidence>
<dbReference type="AlphaFoldDB" id="A0AAF0C592"/>
<dbReference type="InterPro" id="IPR044925">
    <property type="entry name" value="His-Me_finger_sf"/>
</dbReference>
<sequence length="84" mass="10159">MRFPEDKCDFEGNTEGIGPRDYPKGKIARSILYMIWKYNLPDHGLRPLMLKWNKKFPTTKEEQWRNKQIQQIQNNKNCFIKNKT</sequence>
<dbReference type="PANTHER" id="PTHR33607:SF2">
    <property type="entry name" value="ENDONUCLEASE-1"/>
    <property type="match status" value="1"/>
</dbReference>
<keyword evidence="3" id="KW-0378">Hydrolase</keyword>
<evidence type="ECO:0000256" key="1">
    <source>
        <dbReference type="ARBA" id="ARBA00006429"/>
    </source>
</evidence>
<evidence type="ECO:0000256" key="3">
    <source>
        <dbReference type="ARBA" id="ARBA00022801"/>
    </source>
</evidence>
<evidence type="ECO:0000313" key="4">
    <source>
        <dbReference type="EMBL" id="WDE00824.1"/>
    </source>
</evidence>
<reference evidence="4 5" key="1">
    <citation type="journal article" date="2015" name="Genome Announc.">
        <title>Draft Genome Sequences of Marine Isolates of Thalassomonas viridans and Thalassomonas actiniarum.</title>
        <authorList>
            <person name="Olonade I."/>
            <person name="van Zyl L.J."/>
            <person name="Trindade M."/>
        </authorList>
    </citation>
    <scope>NUCLEOTIDE SEQUENCE [LARGE SCALE GENOMIC DNA]</scope>
    <source>
        <strain evidence="4 5">A5K-106</strain>
    </source>
</reference>
<evidence type="ECO:0000313" key="5">
    <source>
        <dbReference type="Proteomes" id="UP000032568"/>
    </source>
</evidence>
<reference evidence="4 5" key="2">
    <citation type="journal article" date="2022" name="Mar. Drugs">
        <title>Bioassay-Guided Fractionation Leads to the Detection of Cholic Acid Generated by the Rare Thalassomonas sp.</title>
        <authorList>
            <person name="Pheiffer F."/>
            <person name="Schneider Y.K."/>
            <person name="Hansen E.H."/>
            <person name="Andersen J.H."/>
            <person name="Isaksson J."/>
            <person name="Busche T."/>
            <person name="R C."/>
            <person name="Kalinowski J."/>
            <person name="Zyl L.V."/>
            <person name="Trindade M."/>
        </authorList>
    </citation>
    <scope>NUCLEOTIDE SEQUENCE [LARGE SCALE GENOMIC DNA]</scope>
    <source>
        <strain evidence="4 5">A5K-106</strain>
    </source>
</reference>
<dbReference type="Pfam" id="PF04231">
    <property type="entry name" value="Endonuclease_1"/>
    <property type="match status" value="1"/>
</dbReference>
<comment type="similarity">
    <text evidence="1">Belongs to the EndA/NucM nuclease family.</text>
</comment>
<dbReference type="GO" id="GO:0016787">
    <property type="term" value="F:hydrolase activity"/>
    <property type="evidence" value="ECO:0007669"/>
    <property type="project" value="UniProtKB-KW"/>
</dbReference>
<organism evidence="4 5">
    <name type="scientific">Thalassomonas actiniarum</name>
    <dbReference type="NCBI Taxonomy" id="485447"/>
    <lineage>
        <taxon>Bacteria</taxon>
        <taxon>Pseudomonadati</taxon>
        <taxon>Pseudomonadota</taxon>
        <taxon>Gammaproteobacteria</taxon>
        <taxon>Alteromonadales</taxon>
        <taxon>Colwelliaceae</taxon>
        <taxon>Thalassomonas</taxon>
    </lineage>
</organism>
<proteinExistence type="inferred from homology"/>
<dbReference type="GO" id="GO:0004519">
    <property type="term" value="F:endonuclease activity"/>
    <property type="evidence" value="ECO:0007669"/>
    <property type="project" value="UniProtKB-KW"/>
</dbReference>
<dbReference type="PANTHER" id="PTHR33607">
    <property type="entry name" value="ENDONUCLEASE-1"/>
    <property type="match status" value="1"/>
</dbReference>
<dbReference type="SUPFAM" id="SSF54060">
    <property type="entry name" value="His-Me finger endonucleases"/>
    <property type="match status" value="1"/>
</dbReference>
<name>A0AAF0C592_9GAMM</name>
<keyword evidence="4" id="KW-0255">Endonuclease</keyword>
<dbReference type="EMBL" id="CP059735">
    <property type="protein sequence ID" value="WDE00824.1"/>
    <property type="molecule type" value="Genomic_DNA"/>
</dbReference>
<dbReference type="KEGG" id="tact:SG35_009425"/>
<gene>
    <name evidence="4" type="ORF">SG35_009425</name>
</gene>